<dbReference type="EMBL" id="CACVBY010000105">
    <property type="protein sequence ID" value="CAA7392428.1"/>
    <property type="molecule type" value="Genomic_DNA"/>
</dbReference>
<evidence type="ECO:0000256" key="3">
    <source>
        <dbReference type="ARBA" id="ARBA00023125"/>
    </source>
</evidence>
<dbReference type="GO" id="GO:0004803">
    <property type="term" value="F:transposase activity"/>
    <property type="evidence" value="ECO:0007669"/>
    <property type="project" value="InterPro"/>
</dbReference>
<organism evidence="7 8">
    <name type="scientific">Chryseobacterium fistulae</name>
    <dbReference type="NCBI Taxonomy" id="2675058"/>
    <lineage>
        <taxon>Bacteria</taxon>
        <taxon>Pseudomonadati</taxon>
        <taxon>Bacteroidota</taxon>
        <taxon>Flavobacteriia</taxon>
        <taxon>Flavobacteriales</taxon>
        <taxon>Weeksellaceae</taxon>
        <taxon>Chryseobacterium group</taxon>
        <taxon>Chryseobacterium</taxon>
    </lineage>
</organism>
<keyword evidence="8" id="KW-1185">Reference proteome</keyword>
<evidence type="ECO:0000313" key="8">
    <source>
        <dbReference type="Proteomes" id="UP000445309"/>
    </source>
</evidence>
<dbReference type="InterPro" id="IPR047653">
    <property type="entry name" value="Tn3-like_transpos"/>
</dbReference>
<evidence type="ECO:0000256" key="1">
    <source>
        <dbReference type="ARBA" id="ARBA00009402"/>
    </source>
</evidence>
<keyword evidence="3" id="KW-0238">DNA-binding</keyword>
<evidence type="ECO:0008006" key="9">
    <source>
        <dbReference type="Google" id="ProtNLM"/>
    </source>
</evidence>
<proteinExistence type="inferred from homology"/>
<dbReference type="InterPro" id="IPR002513">
    <property type="entry name" value="Tn3_Tnp_DDE_dom"/>
</dbReference>
<dbReference type="GO" id="GO:0003677">
    <property type="term" value="F:DNA binding"/>
    <property type="evidence" value="ECO:0007669"/>
    <property type="project" value="UniProtKB-KW"/>
</dbReference>
<evidence type="ECO:0000313" key="7">
    <source>
        <dbReference type="EMBL" id="CAA7392428.1"/>
    </source>
</evidence>
<sequence>MPRKQILSESDKKELIKLPELEAEFIRCYSLSERDISIIHNNCRGNANKIGYAVNLCYMRYPGIILPLHQIPDPIMVNYIGEQLNIKPENWNEYGKREETRREHLSSIQLNFKINSFSMEYYKNCVNQLRDIALKTDKGLVLARELMNILRQQRILFPSINVIERICSEAITKAEKEIYSLLSSSLTTAQKYALESLLITGQQYSVSTFNWLMQSPAAANPKHILIHLSKLKVIKKLSLPLDLGKHVHLNHLSKMAREGKQMTSQHLSDFEKNRKYATLIAVLLEIRETITDEIIEIHDTIMNSLFKDAKNKQNKELQNSGKNINTQLNMYLKLGTALLDARETGEDPFDAVESVISWEELTQSILETKSITKKENFDHLYLIGDHYSQIRKYAPSLLRELDLKAAPIPSAQSILKAVEIIKQLNDGIIKKLPERLPTQFIRTRWENLIFTDTGISRKYYELCILSELKNYLRSGDIWVEGSRRYKDFEQYLISREDFSEMKNTDNIELNVVSDSKKYLDERFKLLQKKLEVDSDLAQNGEMVDAYMSNGKIKVKPLTKLVPKEAENLAKKVSRLLPYVKITDLLIEVDTWTKFTDSFTHLKNGIKAEDKNLLLTTILSDGINLGLRKMAESSPYTSYAKLSQMQSWYIRKETYSLSLASIINYHHKHPFSVYWGEGKTSSSDGQRFATGSHAKDRGQVNPKYGSEPGTQFYTHLSDQYSPFYSENVSLIRDSTYMIDGLLYHESDLQIEEHYTDTAGFTDHVFALMHLLGFRFAPRIKDLSDKKIYLPPGDHDFSVLSEHIGGTINFKKITQNWDDILRLAASIKKGTVKASLIIRKIGSYPRQNGLATALREFGKIERSLFMLDWYVDPALRRRVTIGLNKGEARNALARAVFFNRLGEIRNKSIESQKHQASGLNLLTAAIILWNTVYLERAVSYLKSKGEIIDENLLQYLSPLGWEHIHLTGNYVWPEKDKLKEGEFRKLRNQDNI</sequence>
<comment type="similarity">
    <text evidence="1">Belongs to the transposase 7 family.</text>
</comment>
<evidence type="ECO:0000259" key="6">
    <source>
        <dbReference type="Pfam" id="PF13700"/>
    </source>
</evidence>
<dbReference type="AlphaFoldDB" id="A0A6N4XVQ8"/>
<keyword evidence="4" id="KW-0233">DNA recombination</keyword>
<evidence type="ECO:0000256" key="4">
    <source>
        <dbReference type="ARBA" id="ARBA00023172"/>
    </source>
</evidence>
<dbReference type="RefSeq" id="WP_162074110.1">
    <property type="nucleotide sequence ID" value="NZ_CACVBY010000105.1"/>
</dbReference>
<name>A0A6N4XVQ8_9FLAO</name>
<accession>A0A6N4XVQ8</accession>
<gene>
    <name evidence="7" type="ORF">CHRY9393_03148</name>
</gene>
<protein>
    <recommendedName>
        <fullName evidence="9">Tn3 family transposase</fullName>
    </recommendedName>
</protein>
<dbReference type="Proteomes" id="UP000445309">
    <property type="component" value="Unassembled WGS sequence"/>
</dbReference>
<evidence type="ECO:0000259" key="5">
    <source>
        <dbReference type="Pfam" id="PF01526"/>
    </source>
</evidence>
<dbReference type="GO" id="GO:0006313">
    <property type="term" value="P:DNA transposition"/>
    <property type="evidence" value="ECO:0007669"/>
    <property type="project" value="InterPro"/>
</dbReference>
<reference evidence="7 8" key="1">
    <citation type="submission" date="2020-01" db="EMBL/GenBank/DDBJ databases">
        <authorList>
            <person name="Rodrigo-Torres L."/>
            <person name="Arahal R. D."/>
            <person name="Lucena T."/>
        </authorList>
    </citation>
    <scope>NUCLEOTIDE SEQUENCE [LARGE SCALE GENOMIC DNA]</scope>
    <source>
        <strain evidence="7 8">CECT 9393</strain>
    </source>
</reference>
<feature type="domain" description="Tn3 transposase DDE" evidence="5">
    <location>
        <begin position="583"/>
        <end position="968"/>
    </location>
</feature>
<dbReference type="InterPro" id="IPR025296">
    <property type="entry name" value="DUF4158"/>
</dbReference>
<keyword evidence="2" id="KW-0815">Transposition</keyword>
<dbReference type="NCBIfam" id="NF033527">
    <property type="entry name" value="transpos_Tn3"/>
    <property type="match status" value="1"/>
</dbReference>
<dbReference type="Pfam" id="PF13700">
    <property type="entry name" value="DUF4158"/>
    <property type="match status" value="1"/>
</dbReference>
<feature type="domain" description="DUF4158" evidence="6">
    <location>
        <begin position="6"/>
        <end position="170"/>
    </location>
</feature>
<dbReference type="Pfam" id="PF01526">
    <property type="entry name" value="DDE_Tnp_Tn3"/>
    <property type="match status" value="1"/>
</dbReference>
<evidence type="ECO:0000256" key="2">
    <source>
        <dbReference type="ARBA" id="ARBA00022578"/>
    </source>
</evidence>